<evidence type="ECO:0000313" key="2">
    <source>
        <dbReference type="EMBL" id="KZP00775.1"/>
    </source>
</evidence>
<dbReference type="STRING" id="1330018.A0A167RCP0"/>
<dbReference type="AlphaFoldDB" id="A0A167RCP0"/>
<reference evidence="2 3" key="1">
    <citation type="journal article" date="2016" name="Mol. Biol. Evol.">
        <title>Comparative Genomics of Early-Diverging Mushroom-Forming Fungi Provides Insights into the Origins of Lignocellulose Decay Capabilities.</title>
        <authorList>
            <person name="Nagy L.G."/>
            <person name="Riley R."/>
            <person name="Tritt A."/>
            <person name="Adam C."/>
            <person name="Daum C."/>
            <person name="Floudas D."/>
            <person name="Sun H."/>
            <person name="Yadav J.S."/>
            <person name="Pangilinan J."/>
            <person name="Larsson K.H."/>
            <person name="Matsuura K."/>
            <person name="Barry K."/>
            <person name="Labutti K."/>
            <person name="Kuo R."/>
            <person name="Ohm R.A."/>
            <person name="Bhattacharya S.S."/>
            <person name="Shirouzu T."/>
            <person name="Yoshinaga Y."/>
            <person name="Martin F.M."/>
            <person name="Grigoriev I.V."/>
            <person name="Hibbett D.S."/>
        </authorList>
    </citation>
    <scope>NUCLEOTIDE SEQUENCE [LARGE SCALE GENOMIC DNA]</scope>
    <source>
        <strain evidence="2 3">TUFC12733</strain>
    </source>
</reference>
<feature type="region of interest" description="Disordered" evidence="1">
    <location>
        <begin position="1"/>
        <end position="144"/>
    </location>
</feature>
<evidence type="ECO:0000313" key="3">
    <source>
        <dbReference type="Proteomes" id="UP000076738"/>
    </source>
</evidence>
<protein>
    <recommendedName>
        <fullName evidence="4">Maintenance of telomere capping protein 1</fullName>
    </recommendedName>
</protein>
<dbReference type="Proteomes" id="UP000076738">
    <property type="component" value="Unassembled WGS sequence"/>
</dbReference>
<name>A0A167RCP0_CALVF</name>
<dbReference type="InterPro" id="IPR018814">
    <property type="entry name" value="DUF5427"/>
</dbReference>
<keyword evidence="3" id="KW-1185">Reference proteome</keyword>
<sequence>MAASKPTSKAEEALQFLDDLDSFTPAPAAAGAATEPNATPATAPAPGEAAEVLAFLDEITQKSSEPPKTTASILAASTSRPPSATPGISPTTLAPGARGSTDSARSNRASPIPSARQQAQQAAASQASGHQHTPSQSGGWGWSGVGGLWSTASTALQQARSVAEEQAKQLQGNEQAKKWTEGVMGYVKSANLDKLSQDLRTAGITTFTDILNAVAPPIAEHEVIQVWLSHDMHGYEGVESLVYRSLTKIMEQVDGGDLVVNKGNESKPKDGAAYEGERDLNAVEGYEQALKLAQANLEDMIKSHAEKPTSSRAVSQQNPTTYSSVFLRIQPFFMSLSLDPSATGENAPAKRQLQFLLHLSDPTHTLLHTQITQGVPVEWLDIWDDNEWVEDIVVEAIRVGVEVIGQEYVVARMGWMRKGEKAEQQAKTEEDGEKKA</sequence>
<dbReference type="PANTHER" id="PTHR28265:SF1">
    <property type="entry name" value="MAINTENANCE OF TELOMERE CAPPING PROTEIN 1"/>
    <property type="match status" value="1"/>
</dbReference>
<dbReference type="Pfam" id="PF10310">
    <property type="entry name" value="DUF5427"/>
    <property type="match status" value="1"/>
</dbReference>
<organism evidence="2 3">
    <name type="scientific">Calocera viscosa (strain TUFC12733)</name>
    <dbReference type="NCBI Taxonomy" id="1330018"/>
    <lineage>
        <taxon>Eukaryota</taxon>
        <taxon>Fungi</taxon>
        <taxon>Dikarya</taxon>
        <taxon>Basidiomycota</taxon>
        <taxon>Agaricomycotina</taxon>
        <taxon>Dacrymycetes</taxon>
        <taxon>Dacrymycetales</taxon>
        <taxon>Dacrymycetaceae</taxon>
        <taxon>Calocera</taxon>
    </lineage>
</organism>
<dbReference type="OrthoDB" id="5594977at2759"/>
<dbReference type="EMBL" id="KV417268">
    <property type="protein sequence ID" value="KZP00775.1"/>
    <property type="molecule type" value="Genomic_DNA"/>
</dbReference>
<gene>
    <name evidence="2" type="ORF">CALVIDRAFT_533108</name>
</gene>
<dbReference type="PANTHER" id="PTHR28265">
    <property type="entry name" value="MAINTENANCE OF TELOMERE CAPPING PROTEIN 1"/>
    <property type="match status" value="1"/>
</dbReference>
<proteinExistence type="predicted"/>
<feature type="compositionally biased region" description="Low complexity" evidence="1">
    <location>
        <begin position="114"/>
        <end position="128"/>
    </location>
</feature>
<evidence type="ECO:0000256" key="1">
    <source>
        <dbReference type="SAM" id="MobiDB-lite"/>
    </source>
</evidence>
<feature type="compositionally biased region" description="Polar residues" evidence="1">
    <location>
        <begin position="61"/>
        <end position="92"/>
    </location>
</feature>
<feature type="compositionally biased region" description="Low complexity" evidence="1">
    <location>
        <begin position="24"/>
        <end position="51"/>
    </location>
</feature>
<accession>A0A167RCP0</accession>
<evidence type="ECO:0008006" key="4">
    <source>
        <dbReference type="Google" id="ProtNLM"/>
    </source>
</evidence>
<feature type="compositionally biased region" description="Polar residues" evidence="1">
    <location>
        <begin position="100"/>
        <end position="109"/>
    </location>
</feature>